<evidence type="ECO:0000313" key="2">
    <source>
        <dbReference type="EMBL" id="MPC85505.1"/>
    </source>
</evidence>
<protein>
    <submittedName>
        <fullName evidence="2">Uncharacterized protein</fullName>
    </submittedName>
</protein>
<feature type="region of interest" description="Disordered" evidence="1">
    <location>
        <begin position="45"/>
        <end position="66"/>
    </location>
</feature>
<keyword evidence="3" id="KW-1185">Reference proteome</keyword>
<reference evidence="2 3" key="1">
    <citation type="submission" date="2019-05" db="EMBL/GenBank/DDBJ databases">
        <title>Another draft genome of Portunus trituberculatus and its Hox gene families provides insights of decapod evolution.</title>
        <authorList>
            <person name="Jeong J.-H."/>
            <person name="Song I."/>
            <person name="Kim S."/>
            <person name="Choi T."/>
            <person name="Kim D."/>
            <person name="Ryu S."/>
            <person name="Kim W."/>
        </authorList>
    </citation>
    <scope>NUCLEOTIDE SEQUENCE [LARGE SCALE GENOMIC DNA]</scope>
    <source>
        <tissue evidence="2">Muscle</tissue>
    </source>
</reference>
<comment type="caution">
    <text evidence="2">The sequence shown here is derived from an EMBL/GenBank/DDBJ whole genome shotgun (WGS) entry which is preliminary data.</text>
</comment>
<dbReference type="AlphaFoldDB" id="A0A5B7IST1"/>
<gene>
    <name evidence="2" type="ORF">E2C01_080284</name>
</gene>
<name>A0A5B7IST1_PORTR</name>
<accession>A0A5B7IST1</accession>
<dbReference type="EMBL" id="VSRR010068651">
    <property type="protein sequence ID" value="MPC85505.1"/>
    <property type="molecule type" value="Genomic_DNA"/>
</dbReference>
<sequence>MLEHSPSASPSLVLHIPTFLSPVSTSLPPPHPPPGPRNVRRCVPNFNPPPRPSHVILSSAPKPPTPHCTLLDDSGALTLAELS</sequence>
<organism evidence="2 3">
    <name type="scientific">Portunus trituberculatus</name>
    <name type="common">Swimming crab</name>
    <name type="synonym">Neptunus trituberculatus</name>
    <dbReference type="NCBI Taxonomy" id="210409"/>
    <lineage>
        <taxon>Eukaryota</taxon>
        <taxon>Metazoa</taxon>
        <taxon>Ecdysozoa</taxon>
        <taxon>Arthropoda</taxon>
        <taxon>Crustacea</taxon>
        <taxon>Multicrustacea</taxon>
        <taxon>Malacostraca</taxon>
        <taxon>Eumalacostraca</taxon>
        <taxon>Eucarida</taxon>
        <taxon>Decapoda</taxon>
        <taxon>Pleocyemata</taxon>
        <taxon>Brachyura</taxon>
        <taxon>Eubrachyura</taxon>
        <taxon>Portunoidea</taxon>
        <taxon>Portunidae</taxon>
        <taxon>Portuninae</taxon>
        <taxon>Portunus</taxon>
    </lineage>
</organism>
<evidence type="ECO:0000313" key="3">
    <source>
        <dbReference type="Proteomes" id="UP000324222"/>
    </source>
</evidence>
<evidence type="ECO:0000256" key="1">
    <source>
        <dbReference type="SAM" id="MobiDB-lite"/>
    </source>
</evidence>
<dbReference type="Proteomes" id="UP000324222">
    <property type="component" value="Unassembled WGS sequence"/>
</dbReference>
<proteinExistence type="predicted"/>